<dbReference type="SMART" id="SM00884">
    <property type="entry name" value="Cullin_Nedd8"/>
    <property type="match status" value="1"/>
</dbReference>
<gene>
    <name evidence="3" type="primary">NDAI0G05880</name>
    <name evidence="3" type="ordered locus">NDAI_0G05880</name>
</gene>
<keyword evidence="4" id="KW-1185">Reference proteome</keyword>
<protein>
    <recommendedName>
        <fullName evidence="2">Cullin family profile domain-containing protein</fullName>
    </recommendedName>
</protein>
<proteinExistence type="inferred from homology"/>
<dbReference type="RefSeq" id="XP_003980247.1">
    <property type="nucleotide sequence ID" value="XM_003980198.1"/>
</dbReference>
<dbReference type="InterPro" id="IPR019559">
    <property type="entry name" value="Cullin_neddylation_domain"/>
</dbReference>
<evidence type="ECO:0000313" key="3">
    <source>
        <dbReference type="EMBL" id="CCK73571.1"/>
    </source>
</evidence>
<dbReference type="EMBL" id="HE580273">
    <property type="protein sequence ID" value="CCK73571.1"/>
    <property type="molecule type" value="Genomic_DNA"/>
</dbReference>
<dbReference type="SUPFAM" id="SSF75632">
    <property type="entry name" value="Cullin homology domain"/>
    <property type="match status" value="1"/>
</dbReference>
<accession>J7S4P7</accession>
<dbReference type="PROSITE" id="PS50069">
    <property type="entry name" value="CULLIN_2"/>
    <property type="match status" value="1"/>
</dbReference>
<dbReference type="InterPro" id="IPR016158">
    <property type="entry name" value="Cullin_homology"/>
</dbReference>
<evidence type="ECO:0000313" key="4">
    <source>
        <dbReference type="Proteomes" id="UP000000689"/>
    </source>
</evidence>
<organism evidence="3 4">
    <name type="scientific">Naumovozyma dairenensis (strain ATCC 10597 / BCRC 20456 / CBS 421 / NBRC 0211 / NRRL Y-12639)</name>
    <name type="common">Saccharomyces dairenensis</name>
    <dbReference type="NCBI Taxonomy" id="1071378"/>
    <lineage>
        <taxon>Eukaryota</taxon>
        <taxon>Fungi</taxon>
        <taxon>Dikarya</taxon>
        <taxon>Ascomycota</taxon>
        <taxon>Saccharomycotina</taxon>
        <taxon>Saccharomycetes</taxon>
        <taxon>Saccharomycetales</taxon>
        <taxon>Saccharomycetaceae</taxon>
        <taxon>Naumovozyma</taxon>
    </lineage>
</organism>
<feature type="domain" description="Cullin family profile" evidence="2">
    <location>
        <begin position="418"/>
        <end position="673"/>
    </location>
</feature>
<dbReference type="AlphaFoldDB" id="J7S4P7"/>
<dbReference type="HOGENOM" id="CLU_337750_0_0_1"/>
<dbReference type="Gene3D" id="3.30.230.130">
    <property type="entry name" value="Cullin, Chain C, Domain 2"/>
    <property type="match status" value="1"/>
</dbReference>
<dbReference type="OrthoDB" id="27073at2759"/>
<name>J7S4P7_NAUDC</name>
<dbReference type="KEGG" id="ndi:NDAI_0G05880"/>
<evidence type="ECO:0000256" key="1">
    <source>
        <dbReference type="PROSITE-ProRule" id="PRU00330"/>
    </source>
</evidence>
<dbReference type="InterPro" id="IPR036317">
    <property type="entry name" value="Cullin_homology_sf"/>
</dbReference>
<dbReference type="Proteomes" id="UP000000689">
    <property type="component" value="Chromosome 7"/>
</dbReference>
<dbReference type="eggNOG" id="KOG2166">
    <property type="taxonomic scope" value="Eukaryota"/>
</dbReference>
<comment type="similarity">
    <text evidence="1">Belongs to the cullin family.</text>
</comment>
<sequence>MFKTGKRPTTLGEEVANNAELSDALSTLDICFEKAKNEISKESTLSSQSSSEPGEDSFLPSYSYLTEICRLLTTRKAYRTDTSSKTGKTLKYRVNEAKIIKSFWYYCNAKTHILIETFVETYVNQINEYLNSENGSQLLNIWEKLYKTFSSWLKILYPIINYVPSNYLQLVPEYRKQGSYFTYIFGELGHLLADRLGEKLGPFITYCLQVFLDNNISYSTVIKEGRIYSFASLKVADTVVENMPFITYCQNVTNKYMEQHWCLNDFKTNPHGTITKAIQKYTTISVLLDLDTDDNLYGEYFKTTIMAEKNILNLMCSFKKSITIIYPHSTDSMELLQWETIRKFIELAYIKYSSMEEYTKIVQRQIRSDLKIAYGKTHNLHTLFRTLYDLFTLFSYTPKFMDENILIELRDLLGGPLKVAEAFLRYCELTIRRADFGLNNSNKHDNEDINECKNLVLALSSFLKLDDTFFKLFKRSCFRRIIMKGYSNMSNIGKGDSFERYLVQHFETTFHHCDEVSKITALYKDALDTYHCSSAYMQDQLQMNRKEESNSIHIEAFVFGRENIPVEFQDNISETITLPEVFEKEWTNFIERYKENIKNSEMKSIIPVYPLHHCELSSPFNLPNGESLLFDLTLFQTCVILQFNDIDELSFGEIQHNLQMKEETLRLILKSFIDMNLLLKIKDVYKYNENFQYDIKKIKDGKLRIPIPRISSSGSSLSSRSSSDLLRHNEGSTAHWKQELLKACIVRSLKRDREGMNYDKLFKIVESQMKGFSIGEFKDALKITVQEKHITLTGDAYIY</sequence>
<dbReference type="OMA" id="LFQTCVL"/>
<dbReference type="GeneID" id="13927039"/>
<dbReference type="STRING" id="1071378.J7S4P7"/>
<dbReference type="Pfam" id="PF26557">
    <property type="entry name" value="Cullin_AB"/>
    <property type="match status" value="1"/>
</dbReference>
<evidence type="ECO:0000259" key="2">
    <source>
        <dbReference type="PROSITE" id="PS50069"/>
    </source>
</evidence>
<reference evidence="3 4" key="1">
    <citation type="journal article" date="2011" name="Proc. Natl. Acad. Sci. U.S.A.">
        <title>Evolutionary erosion of yeast sex chromosomes by mating-type switching accidents.</title>
        <authorList>
            <person name="Gordon J.L."/>
            <person name="Armisen D."/>
            <person name="Proux-Wera E."/>
            <person name="Oheigeartaigh S.S."/>
            <person name="Byrne K.P."/>
            <person name="Wolfe K.H."/>
        </authorList>
    </citation>
    <scope>NUCLEOTIDE SEQUENCE [LARGE SCALE GENOMIC DNA]</scope>
    <source>
        <strain evidence="4">ATCC 10597 / BCRC 20456 / CBS 421 / NBRC 0211 / NRRL Y-12639</strain>
    </source>
</reference>
<dbReference type="InterPro" id="IPR059120">
    <property type="entry name" value="Cullin-like_AB"/>
</dbReference>